<reference evidence="2 3" key="1">
    <citation type="submission" date="2023-05" db="EMBL/GenBank/DDBJ databases">
        <title>YMD87, complete Genome.</title>
        <authorList>
            <person name="Zhang J."/>
            <person name="Xu X."/>
        </authorList>
    </citation>
    <scope>NUCLEOTIDE SEQUENCE [LARGE SCALE GENOMIC DNA]</scope>
    <source>
        <strain evidence="2 3">YMD87</strain>
    </source>
</reference>
<dbReference type="Gene3D" id="3.90.1340.10">
    <property type="entry name" value="Phage tail collar domain"/>
    <property type="match status" value="1"/>
</dbReference>
<dbReference type="RefSeq" id="WP_282299603.1">
    <property type="nucleotide sequence ID" value="NZ_CP124616.1"/>
</dbReference>
<accession>A0ABY8QEC5</accession>
<dbReference type="Pfam" id="PF07484">
    <property type="entry name" value="Collar"/>
    <property type="match status" value="1"/>
</dbReference>
<evidence type="ECO:0000259" key="1">
    <source>
        <dbReference type="Pfam" id="PF07484"/>
    </source>
</evidence>
<gene>
    <name evidence="2" type="ORF">QF118_13670</name>
</gene>
<organism evidence="2 3">
    <name type="scientific">Tropicibacter oceani</name>
    <dbReference type="NCBI Taxonomy" id="3058420"/>
    <lineage>
        <taxon>Bacteria</taxon>
        <taxon>Pseudomonadati</taxon>
        <taxon>Pseudomonadota</taxon>
        <taxon>Alphaproteobacteria</taxon>
        <taxon>Rhodobacterales</taxon>
        <taxon>Roseobacteraceae</taxon>
        <taxon>Tropicibacter</taxon>
    </lineage>
</organism>
<keyword evidence="3" id="KW-1185">Reference proteome</keyword>
<proteinExistence type="predicted"/>
<sequence>MSEFYTGQIVLVGFNWAMRNFALCDGQLLEISSNSALFSLLGTAYGGNGVHNFALPDLRGRVPMHQGIGNGLSPRSVGQRAGQEHVTLNASEMPAHTHNARLMAEGRNGNADSPAGNMIANHSGGFRPNVPAEDVPMSPASVVSDTVGGNQPHDNMPPYLVMSYQICLYGAYPSRE</sequence>
<dbReference type="Proteomes" id="UP001241605">
    <property type="component" value="Chromosome"/>
</dbReference>
<dbReference type="InterPro" id="IPR037053">
    <property type="entry name" value="Phage_tail_collar_dom_sf"/>
</dbReference>
<evidence type="ECO:0000313" key="3">
    <source>
        <dbReference type="Proteomes" id="UP001241605"/>
    </source>
</evidence>
<protein>
    <submittedName>
        <fullName evidence="2">Tail fiber protein</fullName>
    </submittedName>
</protein>
<evidence type="ECO:0000313" key="2">
    <source>
        <dbReference type="EMBL" id="WGW02975.1"/>
    </source>
</evidence>
<dbReference type="InterPro" id="IPR011083">
    <property type="entry name" value="Phage_tail_collar_dom"/>
</dbReference>
<name>A0ABY8QEC5_9RHOB</name>
<feature type="domain" description="Phage tail collar" evidence="1">
    <location>
        <begin position="7"/>
        <end position="63"/>
    </location>
</feature>
<dbReference type="EMBL" id="CP124616">
    <property type="protein sequence ID" value="WGW02975.1"/>
    <property type="molecule type" value="Genomic_DNA"/>
</dbReference>
<dbReference type="SUPFAM" id="SSF88874">
    <property type="entry name" value="Receptor-binding domain of short tail fibre protein gp12"/>
    <property type="match status" value="1"/>
</dbReference>